<feature type="region of interest" description="Disordered" evidence="1">
    <location>
        <begin position="45"/>
        <end position="73"/>
    </location>
</feature>
<dbReference type="EMBL" id="BTSX01000004">
    <property type="protein sequence ID" value="GMS91916.1"/>
    <property type="molecule type" value="Genomic_DNA"/>
</dbReference>
<protein>
    <recommendedName>
        <fullName evidence="4">G protein-coupled receptor</fullName>
    </recommendedName>
</protein>
<dbReference type="AlphaFoldDB" id="A0AAV5T8K7"/>
<name>A0AAV5T8K7_9BILA</name>
<gene>
    <name evidence="2" type="ORF">PENTCL1PPCAC_14091</name>
</gene>
<reference evidence="2" key="1">
    <citation type="submission" date="2023-10" db="EMBL/GenBank/DDBJ databases">
        <title>Genome assembly of Pristionchus species.</title>
        <authorList>
            <person name="Yoshida K."/>
            <person name="Sommer R.J."/>
        </authorList>
    </citation>
    <scope>NUCLEOTIDE SEQUENCE</scope>
    <source>
        <strain evidence="2">RS0144</strain>
    </source>
</reference>
<proteinExistence type="predicted"/>
<comment type="caution">
    <text evidence="2">The sequence shown here is derived from an EMBL/GenBank/DDBJ whole genome shotgun (WGS) entry which is preliminary data.</text>
</comment>
<feature type="compositionally biased region" description="Polar residues" evidence="1">
    <location>
        <begin position="62"/>
        <end position="73"/>
    </location>
</feature>
<evidence type="ECO:0000256" key="1">
    <source>
        <dbReference type="SAM" id="MobiDB-lite"/>
    </source>
</evidence>
<evidence type="ECO:0008006" key="4">
    <source>
        <dbReference type="Google" id="ProtNLM"/>
    </source>
</evidence>
<feature type="non-terminal residue" evidence="2">
    <location>
        <position position="73"/>
    </location>
</feature>
<feature type="non-terminal residue" evidence="2">
    <location>
        <position position="1"/>
    </location>
</feature>
<accession>A0AAV5T8K7</accession>
<evidence type="ECO:0000313" key="2">
    <source>
        <dbReference type="EMBL" id="GMS91916.1"/>
    </source>
</evidence>
<dbReference type="Proteomes" id="UP001432027">
    <property type="component" value="Unassembled WGS sequence"/>
</dbReference>
<keyword evidence="3" id="KW-1185">Reference proteome</keyword>
<evidence type="ECO:0000313" key="3">
    <source>
        <dbReference type="Proteomes" id="UP001432027"/>
    </source>
</evidence>
<organism evidence="2 3">
    <name type="scientific">Pristionchus entomophagus</name>
    <dbReference type="NCBI Taxonomy" id="358040"/>
    <lineage>
        <taxon>Eukaryota</taxon>
        <taxon>Metazoa</taxon>
        <taxon>Ecdysozoa</taxon>
        <taxon>Nematoda</taxon>
        <taxon>Chromadorea</taxon>
        <taxon>Rhabditida</taxon>
        <taxon>Rhabditina</taxon>
        <taxon>Diplogasteromorpha</taxon>
        <taxon>Diplogasteroidea</taxon>
        <taxon>Neodiplogasteridae</taxon>
        <taxon>Pristionchus</taxon>
    </lineage>
</organism>
<sequence length="73" mass="8262">FQLHVAYSLFETYSSSVYYFTVVKRLRMRRLLNISLLLVASLAEPQSRRNEDDINLVAPADSRSNGKNAPTAS</sequence>